<feature type="transmembrane region" description="Helical" evidence="6">
    <location>
        <begin position="94"/>
        <end position="113"/>
    </location>
</feature>
<reference evidence="8 9" key="1">
    <citation type="submission" date="2019-12" db="EMBL/GenBank/DDBJ databases">
        <title>Hybrid Genome Assemblies of two High G+C Isolates from Undergraduate Microbiology Courses.</title>
        <authorList>
            <person name="Ne Ville C.J."/>
            <person name="Enright D."/>
            <person name="Hernandez I."/>
            <person name="Dodsworth J."/>
            <person name="Orwin P.M."/>
        </authorList>
    </citation>
    <scope>NUCLEOTIDE SEQUENCE [LARGE SCALE GENOMIC DNA]</scope>
    <source>
        <strain evidence="8 9">CSUSB</strain>
    </source>
</reference>
<dbReference type="PANTHER" id="PTHR43124:SF3">
    <property type="entry name" value="CHLORAMPHENICOL EFFLUX PUMP RV0191"/>
    <property type="match status" value="1"/>
</dbReference>
<feature type="transmembrane region" description="Helical" evidence="6">
    <location>
        <begin position="266"/>
        <end position="284"/>
    </location>
</feature>
<feature type="transmembrane region" description="Helical" evidence="6">
    <location>
        <begin position="227"/>
        <end position="246"/>
    </location>
</feature>
<dbReference type="PANTHER" id="PTHR43124">
    <property type="entry name" value="PURINE EFFLUX PUMP PBUE"/>
    <property type="match status" value="1"/>
</dbReference>
<dbReference type="GO" id="GO:0005886">
    <property type="term" value="C:plasma membrane"/>
    <property type="evidence" value="ECO:0007669"/>
    <property type="project" value="UniProtKB-SubCell"/>
</dbReference>
<protein>
    <submittedName>
        <fullName evidence="8">MFS transporter</fullName>
    </submittedName>
</protein>
<evidence type="ECO:0000256" key="1">
    <source>
        <dbReference type="ARBA" id="ARBA00004651"/>
    </source>
</evidence>
<dbReference type="InterPro" id="IPR050189">
    <property type="entry name" value="MFS_Efflux_Transporters"/>
</dbReference>
<organism evidence="8 9">
    <name type="scientific">Variovorax paradoxus</name>
    <dbReference type="NCBI Taxonomy" id="34073"/>
    <lineage>
        <taxon>Bacteria</taxon>
        <taxon>Pseudomonadati</taxon>
        <taxon>Pseudomonadota</taxon>
        <taxon>Betaproteobacteria</taxon>
        <taxon>Burkholderiales</taxon>
        <taxon>Comamonadaceae</taxon>
        <taxon>Variovorax</taxon>
    </lineage>
</organism>
<comment type="subcellular location">
    <subcellularLocation>
        <location evidence="1">Cell membrane</location>
        <topology evidence="1">Multi-pass membrane protein</topology>
    </subcellularLocation>
</comment>
<dbReference type="EMBL" id="CP046622">
    <property type="protein sequence ID" value="QGW81348.1"/>
    <property type="molecule type" value="Genomic_DNA"/>
</dbReference>
<feature type="transmembrane region" description="Helical" evidence="6">
    <location>
        <begin position="64"/>
        <end position="85"/>
    </location>
</feature>
<dbReference type="InterPro" id="IPR011701">
    <property type="entry name" value="MFS"/>
</dbReference>
<feature type="transmembrane region" description="Helical" evidence="6">
    <location>
        <begin position="184"/>
        <end position="206"/>
    </location>
</feature>
<gene>
    <name evidence="8" type="ORF">GOQ09_07015</name>
</gene>
<feature type="domain" description="Major facilitator superfamily (MFS) profile" evidence="7">
    <location>
        <begin position="28"/>
        <end position="402"/>
    </location>
</feature>
<dbReference type="CDD" id="cd17324">
    <property type="entry name" value="MFS_NepI_like"/>
    <property type="match status" value="1"/>
</dbReference>
<dbReference type="Proteomes" id="UP000425817">
    <property type="component" value="Chromosome"/>
</dbReference>
<evidence type="ECO:0000256" key="3">
    <source>
        <dbReference type="ARBA" id="ARBA00022692"/>
    </source>
</evidence>
<evidence type="ECO:0000313" key="9">
    <source>
        <dbReference type="Proteomes" id="UP000425817"/>
    </source>
</evidence>
<proteinExistence type="predicted"/>
<feature type="transmembrane region" description="Helical" evidence="6">
    <location>
        <begin position="376"/>
        <end position="397"/>
    </location>
</feature>
<evidence type="ECO:0000256" key="4">
    <source>
        <dbReference type="ARBA" id="ARBA00022989"/>
    </source>
</evidence>
<keyword evidence="2" id="KW-1003">Cell membrane</keyword>
<keyword evidence="4 6" id="KW-1133">Transmembrane helix</keyword>
<dbReference type="InterPro" id="IPR020846">
    <property type="entry name" value="MFS_dom"/>
</dbReference>
<dbReference type="GO" id="GO:0022857">
    <property type="term" value="F:transmembrane transporter activity"/>
    <property type="evidence" value="ECO:0007669"/>
    <property type="project" value="InterPro"/>
</dbReference>
<keyword evidence="3 6" id="KW-0812">Transmembrane</keyword>
<dbReference type="SUPFAM" id="SSF103473">
    <property type="entry name" value="MFS general substrate transporter"/>
    <property type="match status" value="1"/>
</dbReference>
<dbReference type="AlphaFoldDB" id="A0A6I6HFU6"/>
<feature type="transmembrane region" description="Helical" evidence="6">
    <location>
        <begin position="291"/>
        <end position="313"/>
    </location>
</feature>
<feature type="transmembrane region" description="Helical" evidence="6">
    <location>
        <begin position="119"/>
        <end position="140"/>
    </location>
</feature>
<evidence type="ECO:0000259" key="7">
    <source>
        <dbReference type="PROSITE" id="PS50850"/>
    </source>
</evidence>
<sequence>MMNSPSSNPCIDDLSPEPVKTTRSAWLAVSSIAVGTFAMVSTEFMPIGLLTDIARGLNVSDGTAGLMITMPGVLAAFAGPGLIVASGRLDRRTVLIALTTLLIASNLLAAFAPNFATMLVARLMLGLCVGGFWTFAPAAATQLVPQASKARAMSLVLAGVSAATVLGVPAGSLLGTLFGWRASFAVTGALAAVVLLVQLWLLPAIPPVRAIGARDLLTPLTRRMAQVGLLAVLFFIAGHFAAYTYLKPLLQQVFGLAPHSVSTLLLVYGAVGFIGTFLGGSLVARSVRGTTLLAALMLATALLLSTVIGSGFVAGAVVVFIWGVAFGLIPVALTGWMMEAVPDAPEAGQALLVSGFQVAIASGALIGGVTVDNYGISSAMVLSGALVLVAALIVGTLGRARGGAARATSSAFSPE</sequence>
<evidence type="ECO:0000256" key="6">
    <source>
        <dbReference type="SAM" id="Phobius"/>
    </source>
</evidence>
<feature type="transmembrane region" description="Helical" evidence="6">
    <location>
        <begin position="152"/>
        <end position="178"/>
    </location>
</feature>
<evidence type="ECO:0000256" key="2">
    <source>
        <dbReference type="ARBA" id="ARBA00022475"/>
    </source>
</evidence>
<keyword evidence="5 6" id="KW-0472">Membrane</keyword>
<dbReference type="InterPro" id="IPR036259">
    <property type="entry name" value="MFS_trans_sf"/>
</dbReference>
<feature type="transmembrane region" description="Helical" evidence="6">
    <location>
        <begin position="319"/>
        <end position="338"/>
    </location>
</feature>
<name>A0A6I6HFU6_VARPD</name>
<dbReference type="Gene3D" id="1.20.1250.20">
    <property type="entry name" value="MFS general substrate transporter like domains"/>
    <property type="match status" value="2"/>
</dbReference>
<dbReference type="OrthoDB" id="9812189at2"/>
<evidence type="ECO:0000313" key="8">
    <source>
        <dbReference type="EMBL" id="QGW81348.1"/>
    </source>
</evidence>
<accession>A0A6I6HFU6</accession>
<dbReference type="RefSeq" id="WP_157612785.1">
    <property type="nucleotide sequence ID" value="NZ_CP046622.1"/>
</dbReference>
<evidence type="ECO:0000256" key="5">
    <source>
        <dbReference type="ARBA" id="ARBA00023136"/>
    </source>
</evidence>
<dbReference type="Pfam" id="PF07690">
    <property type="entry name" value="MFS_1"/>
    <property type="match status" value="1"/>
</dbReference>
<feature type="transmembrane region" description="Helical" evidence="6">
    <location>
        <begin position="25"/>
        <end position="44"/>
    </location>
</feature>
<feature type="transmembrane region" description="Helical" evidence="6">
    <location>
        <begin position="350"/>
        <end position="370"/>
    </location>
</feature>
<dbReference type="PROSITE" id="PS50850">
    <property type="entry name" value="MFS"/>
    <property type="match status" value="1"/>
</dbReference>